<comment type="caution">
    <text evidence="2">The sequence shown here is derived from an EMBL/GenBank/DDBJ whole genome shotgun (WGS) entry which is preliminary data.</text>
</comment>
<dbReference type="AlphaFoldDB" id="A0A315VER0"/>
<proteinExistence type="predicted"/>
<gene>
    <name evidence="2" type="ORF">CCH79_00011598</name>
</gene>
<feature type="region of interest" description="Disordered" evidence="1">
    <location>
        <begin position="1"/>
        <end position="20"/>
    </location>
</feature>
<dbReference type="STRING" id="33528.ENSGAFP00000015568"/>
<dbReference type="Proteomes" id="UP000250572">
    <property type="component" value="Unassembled WGS sequence"/>
</dbReference>
<name>A0A315VER0_GAMAF</name>
<evidence type="ECO:0000256" key="1">
    <source>
        <dbReference type="SAM" id="MobiDB-lite"/>
    </source>
</evidence>
<feature type="region of interest" description="Disordered" evidence="1">
    <location>
        <begin position="183"/>
        <end position="229"/>
    </location>
</feature>
<feature type="non-terminal residue" evidence="2">
    <location>
        <position position="1"/>
    </location>
</feature>
<accession>A0A315VER0</accession>
<dbReference type="EMBL" id="NHOQ01001935">
    <property type="protein sequence ID" value="PWA20664.1"/>
    <property type="molecule type" value="Genomic_DNA"/>
</dbReference>
<feature type="non-terminal residue" evidence="2">
    <location>
        <position position="229"/>
    </location>
</feature>
<protein>
    <submittedName>
        <fullName evidence="2">Uncharacterized protein</fullName>
    </submittedName>
</protein>
<evidence type="ECO:0000313" key="2">
    <source>
        <dbReference type="EMBL" id="PWA20664.1"/>
    </source>
</evidence>
<sequence length="229" mass="26657">ASVKTTGSEHSWWTSSPQTRNNLQQITEELTNPVDTFVKPLDETFKSVFSPFLHMDFEPSGTSVTDLFAHSPISYQVDNVSGPELWETNKCKTQESDLLDSFQNNFVNQTRNLRERLSEQQPHHSNIQPFFSHQDRHSADLHVFPWEQNPSKTDRFYFAPFFPSKSHRRPQSNYLQAFGQFSPAQQNFRPNPTDMMHYPPSHMLERNLAPTSSSLPSPEHWSFPPMRLY</sequence>
<reference evidence="2 3" key="1">
    <citation type="journal article" date="2018" name="G3 (Bethesda)">
        <title>A High-Quality Reference Genome for the Invasive Mosquitofish Gambusia affinis Using a Chicago Library.</title>
        <authorList>
            <person name="Hoffberg S.L."/>
            <person name="Troendle N.J."/>
            <person name="Glenn T.C."/>
            <person name="Mahmud O."/>
            <person name="Louha S."/>
            <person name="Chalopin D."/>
            <person name="Bennetzen J.L."/>
            <person name="Mauricio R."/>
        </authorList>
    </citation>
    <scope>NUCLEOTIDE SEQUENCE [LARGE SCALE GENOMIC DNA]</scope>
    <source>
        <strain evidence="2">NE01/NJP1002.9</strain>
        <tissue evidence="2">Muscle</tissue>
    </source>
</reference>
<evidence type="ECO:0000313" key="3">
    <source>
        <dbReference type="Proteomes" id="UP000250572"/>
    </source>
</evidence>
<organism evidence="2 3">
    <name type="scientific">Gambusia affinis</name>
    <name type="common">Western mosquitofish</name>
    <name type="synonym">Heterandria affinis</name>
    <dbReference type="NCBI Taxonomy" id="33528"/>
    <lineage>
        <taxon>Eukaryota</taxon>
        <taxon>Metazoa</taxon>
        <taxon>Chordata</taxon>
        <taxon>Craniata</taxon>
        <taxon>Vertebrata</taxon>
        <taxon>Euteleostomi</taxon>
        <taxon>Actinopterygii</taxon>
        <taxon>Neopterygii</taxon>
        <taxon>Teleostei</taxon>
        <taxon>Neoteleostei</taxon>
        <taxon>Acanthomorphata</taxon>
        <taxon>Ovalentaria</taxon>
        <taxon>Atherinomorphae</taxon>
        <taxon>Cyprinodontiformes</taxon>
        <taxon>Poeciliidae</taxon>
        <taxon>Poeciliinae</taxon>
        <taxon>Gambusia</taxon>
    </lineage>
</organism>
<keyword evidence="3" id="KW-1185">Reference proteome</keyword>